<dbReference type="InterPro" id="IPR001789">
    <property type="entry name" value="Sig_transdc_resp-reg_receiver"/>
</dbReference>
<evidence type="ECO:0000259" key="6">
    <source>
        <dbReference type="PROSITE" id="PS50110"/>
    </source>
</evidence>
<dbReference type="Gene3D" id="3.40.50.2300">
    <property type="match status" value="1"/>
</dbReference>
<dbReference type="PROSITE" id="PS50110">
    <property type="entry name" value="RESPONSE_REGULATORY"/>
    <property type="match status" value="1"/>
</dbReference>
<evidence type="ECO:0000256" key="1">
    <source>
        <dbReference type="ARBA" id="ARBA00022553"/>
    </source>
</evidence>
<dbReference type="PANTHER" id="PTHR48111">
    <property type="entry name" value="REGULATOR OF RPOS"/>
    <property type="match status" value="1"/>
</dbReference>
<dbReference type="EMBL" id="BARS01020102">
    <property type="protein sequence ID" value="GAG03385.1"/>
    <property type="molecule type" value="Genomic_DNA"/>
</dbReference>
<dbReference type="InterPro" id="IPR011006">
    <property type="entry name" value="CheY-like_superfamily"/>
</dbReference>
<evidence type="ECO:0000256" key="5">
    <source>
        <dbReference type="ARBA" id="ARBA00023163"/>
    </source>
</evidence>
<dbReference type="GO" id="GO:0000976">
    <property type="term" value="F:transcription cis-regulatory region binding"/>
    <property type="evidence" value="ECO:0007669"/>
    <property type="project" value="TreeGrafter"/>
</dbReference>
<dbReference type="PANTHER" id="PTHR48111:SF73">
    <property type="entry name" value="ALKALINE PHOSPHATASE SYNTHESIS TRANSCRIPTIONAL REGULATORY PROTEIN PHOP"/>
    <property type="match status" value="1"/>
</dbReference>
<protein>
    <recommendedName>
        <fullName evidence="6">Response regulatory domain-containing protein</fullName>
    </recommendedName>
</protein>
<dbReference type="GO" id="GO:0005829">
    <property type="term" value="C:cytosol"/>
    <property type="evidence" value="ECO:0007669"/>
    <property type="project" value="TreeGrafter"/>
</dbReference>
<keyword evidence="1" id="KW-0597">Phosphoprotein</keyword>
<evidence type="ECO:0000256" key="3">
    <source>
        <dbReference type="ARBA" id="ARBA00023015"/>
    </source>
</evidence>
<dbReference type="GO" id="GO:0006355">
    <property type="term" value="P:regulation of DNA-templated transcription"/>
    <property type="evidence" value="ECO:0007669"/>
    <property type="project" value="TreeGrafter"/>
</dbReference>
<proteinExistence type="predicted"/>
<dbReference type="SUPFAM" id="SSF52172">
    <property type="entry name" value="CheY-like"/>
    <property type="match status" value="1"/>
</dbReference>
<keyword evidence="5" id="KW-0804">Transcription</keyword>
<feature type="non-terminal residue" evidence="7">
    <location>
        <position position="98"/>
    </location>
</feature>
<dbReference type="FunFam" id="3.40.50.2300:FF:000001">
    <property type="entry name" value="DNA-binding response regulator PhoB"/>
    <property type="match status" value="1"/>
</dbReference>
<evidence type="ECO:0000313" key="7">
    <source>
        <dbReference type="EMBL" id="GAG03385.1"/>
    </source>
</evidence>
<gene>
    <name evidence="7" type="ORF">S01H1_32465</name>
</gene>
<dbReference type="InterPro" id="IPR039420">
    <property type="entry name" value="WalR-like"/>
</dbReference>
<dbReference type="GO" id="GO:0000156">
    <property type="term" value="F:phosphorelay response regulator activity"/>
    <property type="evidence" value="ECO:0007669"/>
    <property type="project" value="TreeGrafter"/>
</dbReference>
<dbReference type="AlphaFoldDB" id="X0UCR7"/>
<dbReference type="GO" id="GO:0032993">
    <property type="term" value="C:protein-DNA complex"/>
    <property type="evidence" value="ECO:0007669"/>
    <property type="project" value="TreeGrafter"/>
</dbReference>
<dbReference type="CDD" id="cd17574">
    <property type="entry name" value="REC_OmpR"/>
    <property type="match status" value="1"/>
</dbReference>
<keyword evidence="2" id="KW-0902">Two-component regulatory system</keyword>
<reference evidence="7" key="1">
    <citation type="journal article" date="2014" name="Front. Microbiol.">
        <title>High frequency of phylogenetically diverse reductive dehalogenase-homologous genes in deep subseafloor sedimentary metagenomes.</title>
        <authorList>
            <person name="Kawai M."/>
            <person name="Futagami T."/>
            <person name="Toyoda A."/>
            <person name="Takaki Y."/>
            <person name="Nishi S."/>
            <person name="Hori S."/>
            <person name="Arai W."/>
            <person name="Tsubouchi T."/>
            <person name="Morono Y."/>
            <person name="Uchiyama I."/>
            <person name="Ito T."/>
            <person name="Fujiyama A."/>
            <person name="Inagaki F."/>
            <person name="Takami H."/>
        </authorList>
    </citation>
    <scope>NUCLEOTIDE SEQUENCE</scope>
    <source>
        <strain evidence="7">Expedition CK06-06</strain>
    </source>
</reference>
<accession>X0UCR7</accession>
<keyword evidence="4" id="KW-0238">DNA-binding</keyword>
<dbReference type="SMART" id="SM00448">
    <property type="entry name" value="REC"/>
    <property type="match status" value="1"/>
</dbReference>
<comment type="caution">
    <text evidence="7">The sequence shown here is derived from an EMBL/GenBank/DDBJ whole genome shotgun (WGS) entry which is preliminary data.</text>
</comment>
<evidence type="ECO:0000256" key="4">
    <source>
        <dbReference type="ARBA" id="ARBA00023125"/>
    </source>
</evidence>
<feature type="domain" description="Response regulatory" evidence="6">
    <location>
        <begin position="3"/>
        <end position="98"/>
    </location>
</feature>
<evidence type="ECO:0000256" key="2">
    <source>
        <dbReference type="ARBA" id="ARBA00023012"/>
    </source>
</evidence>
<name>X0UCR7_9ZZZZ</name>
<keyword evidence="3" id="KW-0805">Transcription regulation</keyword>
<sequence length="98" mass="10850">MQKILIIEDEESILMALEDNLRLEGYEVLSARDGREGLSVAKERGHDLIILDIMLPQIGGFEVCKELRQAGITTPILMLTAKSQEIDKVLGLELGADD</sequence>
<dbReference type="Pfam" id="PF00072">
    <property type="entry name" value="Response_reg"/>
    <property type="match status" value="1"/>
</dbReference>
<organism evidence="7">
    <name type="scientific">marine sediment metagenome</name>
    <dbReference type="NCBI Taxonomy" id="412755"/>
    <lineage>
        <taxon>unclassified sequences</taxon>
        <taxon>metagenomes</taxon>
        <taxon>ecological metagenomes</taxon>
    </lineage>
</organism>